<accession>A0AAV3R1J3</accession>
<organism evidence="2 3">
    <name type="scientific">Lithospermum erythrorhizon</name>
    <name type="common">Purple gromwell</name>
    <name type="synonym">Lithospermum officinale var. erythrorhizon</name>
    <dbReference type="NCBI Taxonomy" id="34254"/>
    <lineage>
        <taxon>Eukaryota</taxon>
        <taxon>Viridiplantae</taxon>
        <taxon>Streptophyta</taxon>
        <taxon>Embryophyta</taxon>
        <taxon>Tracheophyta</taxon>
        <taxon>Spermatophyta</taxon>
        <taxon>Magnoliopsida</taxon>
        <taxon>eudicotyledons</taxon>
        <taxon>Gunneridae</taxon>
        <taxon>Pentapetalae</taxon>
        <taxon>asterids</taxon>
        <taxon>lamiids</taxon>
        <taxon>Boraginales</taxon>
        <taxon>Boraginaceae</taxon>
        <taxon>Boraginoideae</taxon>
        <taxon>Lithospermeae</taxon>
        <taxon>Lithospermum</taxon>
    </lineage>
</organism>
<keyword evidence="3" id="KW-1185">Reference proteome</keyword>
<sequence>MDDSDEDACRVVEPQVVQDKSQNVKGQKKSKRGKGERSKAPASTYKKGAEGPVLNPTPIRSIPHVDTTHEVIQEAQPLIHNFYLSWVDYTNVRELGNPSPSLANRDDGVGGED</sequence>
<name>A0AAV3R1J3_LITER</name>
<proteinExistence type="predicted"/>
<feature type="region of interest" description="Disordered" evidence="1">
    <location>
        <begin position="94"/>
        <end position="113"/>
    </location>
</feature>
<gene>
    <name evidence="2" type="ORF">LIER_23787</name>
</gene>
<evidence type="ECO:0000313" key="3">
    <source>
        <dbReference type="Proteomes" id="UP001454036"/>
    </source>
</evidence>
<evidence type="ECO:0000256" key="1">
    <source>
        <dbReference type="SAM" id="MobiDB-lite"/>
    </source>
</evidence>
<protein>
    <submittedName>
        <fullName evidence="2">Uncharacterized protein</fullName>
    </submittedName>
</protein>
<feature type="compositionally biased region" description="Basic and acidic residues" evidence="1">
    <location>
        <begin position="104"/>
        <end position="113"/>
    </location>
</feature>
<dbReference type="Proteomes" id="UP001454036">
    <property type="component" value="Unassembled WGS sequence"/>
</dbReference>
<evidence type="ECO:0000313" key="2">
    <source>
        <dbReference type="EMBL" id="GAA0169261.1"/>
    </source>
</evidence>
<dbReference type="AlphaFoldDB" id="A0AAV3R1J3"/>
<comment type="caution">
    <text evidence="2">The sequence shown here is derived from an EMBL/GenBank/DDBJ whole genome shotgun (WGS) entry which is preliminary data.</text>
</comment>
<feature type="region of interest" description="Disordered" evidence="1">
    <location>
        <begin position="1"/>
        <end position="59"/>
    </location>
</feature>
<dbReference type="EMBL" id="BAABME010006772">
    <property type="protein sequence ID" value="GAA0169261.1"/>
    <property type="molecule type" value="Genomic_DNA"/>
</dbReference>
<reference evidence="2 3" key="1">
    <citation type="submission" date="2024-01" db="EMBL/GenBank/DDBJ databases">
        <title>The complete chloroplast genome sequence of Lithospermum erythrorhizon: insights into the phylogenetic relationship among Boraginaceae species and the maternal lineages of purple gromwells.</title>
        <authorList>
            <person name="Okada T."/>
            <person name="Watanabe K."/>
        </authorList>
    </citation>
    <scope>NUCLEOTIDE SEQUENCE [LARGE SCALE GENOMIC DNA]</scope>
</reference>